<feature type="transmembrane region" description="Helical" evidence="2">
    <location>
        <begin position="148"/>
        <end position="167"/>
    </location>
</feature>
<comment type="caution">
    <text evidence="3">The sequence shown here is derived from an EMBL/GenBank/DDBJ whole genome shotgun (WGS) entry which is preliminary data.</text>
</comment>
<feature type="non-terminal residue" evidence="3">
    <location>
        <position position="254"/>
    </location>
</feature>
<evidence type="ECO:0000256" key="1">
    <source>
        <dbReference type="SAM" id="MobiDB-lite"/>
    </source>
</evidence>
<dbReference type="Proteomes" id="UP000824469">
    <property type="component" value="Unassembled WGS sequence"/>
</dbReference>
<accession>A0AA38H0M3</accession>
<gene>
    <name evidence="3" type="ORF">KI387_043722</name>
</gene>
<reference evidence="3 4" key="1">
    <citation type="journal article" date="2021" name="Nat. Plants">
        <title>The Taxus genome provides insights into paclitaxel biosynthesis.</title>
        <authorList>
            <person name="Xiong X."/>
            <person name="Gou J."/>
            <person name="Liao Q."/>
            <person name="Li Y."/>
            <person name="Zhou Q."/>
            <person name="Bi G."/>
            <person name="Li C."/>
            <person name="Du R."/>
            <person name="Wang X."/>
            <person name="Sun T."/>
            <person name="Guo L."/>
            <person name="Liang H."/>
            <person name="Lu P."/>
            <person name="Wu Y."/>
            <person name="Zhang Z."/>
            <person name="Ro D.K."/>
            <person name="Shang Y."/>
            <person name="Huang S."/>
            <person name="Yan J."/>
        </authorList>
    </citation>
    <scope>NUCLEOTIDE SEQUENCE [LARGE SCALE GENOMIC DNA]</scope>
    <source>
        <strain evidence="3">Ta-2019</strain>
    </source>
</reference>
<feature type="transmembrane region" description="Helical" evidence="2">
    <location>
        <begin position="108"/>
        <end position="128"/>
    </location>
</feature>
<feature type="region of interest" description="Disordered" evidence="1">
    <location>
        <begin position="1"/>
        <end position="34"/>
    </location>
</feature>
<keyword evidence="4" id="KW-1185">Reference proteome</keyword>
<keyword evidence="2" id="KW-0812">Transmembrane</keyword>
<protein>
    <submittedName>
        <fullName evidence="3">Uncharacterized protein</fullName>
    </submittedName>
</protein>
<feature type="compositionally biased region" description="Basic and acidic residues" evidence="1">
    <location>
        <begin position="7"/>
        <end position="30"/>
    </location>
</feature>
<name>A0AA38H0M3_TAXCH</name>
<proteinExistence type="predicted"/>
<organism evidence="3 4">
    <name type="scientific">Taxus chinensis</name>
    <name type="common">Chinese yew</name>
    <name type="synonym">Taxus wallichiana var. chinensis</name>
    <dbReference type="NCBI Taxonomy" id="29808"/>
    <lineage>
        <taxon>Eukaryota</taxon>
        <taxon>Viridiplantae</taxon>
        <taxon>Streptophyta</taxon>
        <taxon>Embryophyta</taxon>
        <taxon>Tracheophyta</taxon>
        <taxon>Spermatophyta</taxon>
        <taxon>Pinopsida</taxon>
        <taxon>Pinidae</taxon>
        <taxon>Conifers II</taxon>
        <taxon>Cupressales</taxon>
        <taxon>Taxaceae</taxon>
        <taxon>Taxus</taxon>
    </lineage>
</organism>
<evidence type="ECO:0000256" key="2">
    <source>
        <dbReference type="SAM" id="Phobius"/>
    </source>
</evidence>
<evidence type="ECO:0000313" key="3">
    <source>
        <dbReference type="EMBL" id="KAH9332141.1"/>
    </source>
</evidence>
<evidence type="ECO:0000313" key="4">
    <source>
        <dbReference type="Proteomes" id="UP000824469"/>
    </source>
</evidence>
<sequence length="254" mass="29349">TNDEVVDEHVHAKKEKSDSKDSIHPHREPFEGQEGSVSLMVIPSHSLHDISIGEGEKRGLDGENDERKSCCPKLRNSEFCRCWGQPKVIKGRYEHHLFMFEFATKRKICMLNVFIAIYTALLHIFRLLGVMLACMHKGSVTWYDNFQFGASLMHVTGSLFGYLALLLHWEQRKGRYGVELACYVLRKKGKHVIFSAMIVRSATFVMTFTLNQLYVMHMIEFQYVFSWEQGFSGYGKLIFISDLQFGVDLILHMI</sequence>
<keyword evidence="2" id="KW-1133">Transmembrane helix</keyword>
<feature type="non-terminal residue" evidence="3">
    <location>
        <position position="1"/>
    </location>
</feature>
<dbReference type="EMBL" id="JAHRHJ020000001">
    <property type="protein sequence ID" value="KAH9332141.1"/>
    <property type="molecule type" value="Genomic_DNA"/>
</dbReference>
<dbReference type="AlphaFoldDB" id="A0AA38H0M3"/>
<feature type="transmembrane region" description="Helical" evidence="2">
    <location>
        <begin position="192"/>
        <end position="214"/>
    </location>
</feature>
<keyword evidence="2" id="KW-0472">Membrane</keyword>